<feature type="compositionally biased region" description="Basic and acidic residues" evidence="1">
    <location>
        <begin position="285"/>
        <end position="302"/>
    </location>
</feature>
<feature type="compositionally biased region" description="Low complexity" evidence="1">
    <location>
        <begin position="128"/>
        <end position="137"/>
    </location>
</feature>
<feature type="compositionally biased region" description="Basic and acidic residues" evidence="1">
    <location>
        <begin position="185"/>
        <end position="197"/>
    </location>
</feature>
<protein>
    <submittedName>
        <fullName evidence="2">Uncharacterized protein</fullName>
    </submittedName>
</protein>
<gene>
    <name evidence="2" type="ORF">SCOCK_260050</name>
</gene>
<feature type="region of interest" description="Disordered" evidence="1">
    <location>
        <begin position="242"/>
        <end position="310"/>
    </location>
</feature>
<dbReference type="EMBL" id="CAJSLV010000055">
    <property type="protein sequence ID" value="CAG6394356.1"/>
    <property type="molecule type" value="Genomic_DNA"/>
</dbReference>
<evidence type="ECO:0000256" key="1">
    <source>
        <dbReference type="SAM" id="MobiDB-lite"/>
    </source>
</evidence>
<sequence length="310" mass="34099">MPGAERSHAVLRERLLRHGQLRGPGHRPRGAVRLPPRGAVPADLPRAAQPGRRLVLPGGVHGAGLHPGHRQRHGALRRFHRGVGHRAQRFGHHRPAGDPAGCAGHPHRVGRHRHLGDPDVAGRHPRQPAAGPLPGLRGPRHRAVPGRDHDRYEPGRQRADCGDGVRLHREGGRHGGEPVRGVPRGHRDDHHRLDDAAAGRCGVHGRLQGDQRVVRRLPGGHPGHQHGCGCAERVDAELHLRRRSEGRQRVERDVRPDRAEGHGDQPLLRAHPPGGRHRRSGLHGDVLRRQRGADRLRGERGRLHIAPPGR</sequence>
<dbReference type="AlphaFoldDB" id="A0A9W4E749"/>
<dbReference type="Proteomes" id="UP001152519">
    <property type="component" value="Unassembled WGS sequence"/>
</dbReference>
<evidence type="ECO:0000313" key="3">
    <source>
        <dbReference type="Proteomes" id="UP001152519"/>
    </source>
</evidence>
<keyword evidence="3" id="KW-1185">Reference proteome</keyword>
<evidence type="ECO:0000313" key="2">
    <source>
        <dbReference type="EMBL" id="CAG6394356.1"/>
    </source>
</evidence>
<reference evidence="2" key="1">
    <citation type="submission" date="2021-05" db="EMBL/GenBank/DDBJ databases">
        <authorList>
            <person name="Arsene-Ploetze F."/>
        </authorList>
    </citation>
    <scope>NUCLEOTIDE SEQUENCE</scope>
    <source>
        <strain evidence="2">DSM 42138</strain>
    </source>
</reference>
<name>A0A9W4E749_9ACTN</name>
<feature type="region of interest" description="Disordered" evidence="1">
    <location>
        <begin position="115"/>
        <end position="198"/>
    </location>
</feature>
<feature type="region of interest" description="Disordered" evidence="1">
    <location>
        <begin position="16"/>
        <end position="37"/>
    </location>
</feature>
<feature type="compositionally biased region" description="Basic and acidic residues" evidence="1">
    <location>
        <begin position="242"/>
        <end position="263"/>
    </location>
</feature>
<feature type="compositionally biased region" description="Basic and acidic residues" evidence="1">
    <location>
        <begin position="145"/>
        <end position="177"/>
    </location>
</feature>
<comment type="caution">
    <text evidence="2">The sequence shown here is derived from an EMBL/GenBank/DDBJ whole genome shotgun (WGS) entry which is preliminary data.</text>
</comment>
<proteinExistence type="predicted"/>
<accession>A0A9W4E749</accession>
<organism evidence="2 3">
    <name type="scientific">Actinacidiphila cocklensis</name>
    <dbReference type="NCBI Taxonomy" id="887465"/>
    <lineage>
        <taxon>Bacteria</taxon>
        <taxon>Bacillati</taxon>
        <taxon>Actinomycetota</taxon>
        <taxon>Actinomycetes</taxon>
        <taxon>Kitasatosporales</taxon>
        <taxon>Streptomycetaceae</taxon>
        <taxon>Actinacidiphila</taxon>
    </lineage>
</organism>
<feature type="compositionally biased region" description="Basic residues" evidence="1">
    <location>
        <begin position="17"/>
        <end position="30"/>
    </location>
</feature>